<dbReference type="GO" id="GO:0043235">
    <property type="term" value="C:receptor complex"/>
    <property type="evidence" value="ECO:0007669"/>
    <property type="project" value="TreeGrafter"/>
</dbReference>
<name>A0AA88XYL4_PINIB</name>
<dbReference type="PANTHER" id="PTHR24416">
    <property type="entry name" value="TYROSINE-PROTEIN KINASE RECEPTOR"/>
    <property type="match status" value="1"/>
</dbReference>
<keyword evidence="7 14" id="KW-1133">Transmembrane helix</keyword>
<dbReference type="InterPro" id="IPR000719">
    <property type="entry name" value="Prot_kinase_dom"/>
</dbReference>
<accession>A0AA88XYL4</accession>
<comment type="subcellular location">
    <subcellularLocation>
        <location evidence="1">Membrane</location>
        <topology evidence="1">Single-pass membrane protein</topology>
    </subcellularLocation>
</comment>
<dbReference type="PROSITE" id="PS50853">
    <property type="entry name" value="FN3"/>
    <property type="match status" value="1"/>
</dbReference>
<dbReference type="Pfam" id="PF07714">
    <property type="entry name" value="PK_Tyr_Ser-Thr"/>
    <property type="match status" value="1"/>
</dbReference>
<evidence type="ECO:0000256" key="4">
    <source>
        <dbReference type="ARBA" id="ARBA00022692"/>
    </source>
</evidence>
<comment type="caution">
    <text evidence="17">The sequence shown here is derived from an EMBL/GenBank/DDBJ whole genome shotgun (WGS) entry which is preliminary data.</text>
</comment>
<comment type="catalytic activity">
    <reaction evidence="11">
        <text>L-tyrosyl-[protein] + ATP = O-phospho-L-tyrosyl-[protein] + ADP + H(+)</text>
        <dbReference type="Rhea" id="RHEA:10596"/>
        <dbReference type="Rhea" id="RHEA-COMP:10136"/>
        <dbReference type="Rhea" id="RHEA-COMP:20101"/>
        <dbReference type="ChEBI" id="CHEBI:15378"/>
        <dbReference type="ChEBI" id="CHEBI:30616"/>
        <dbReference type="ChEBI" id="CHEBI:46858"/>
        <dbReference type="ChEBI" id="CHEBI:61978"/>
        <dbReference type="ChEBI" id="CHEBI:456216"/>
        <dbReference type="EC" id="2.7.10.1"/>
    </reaction>
</comment>
<keyword evidence="6" id="KW-0418">Kinase</keyword>
<dbReference type="FunFam" id="1.10.510.10:FF:000462">
    <property type="entry name" value="Receptor tyrosine kinase"/>
    <property type="match status" value="1"/>
</dbReference>
<evidence type="ECO:0000256" key="11">
    <source>
        <dbReference type="ARBA" id="ARBA00051243"/>
    </source>
</evidence>
<dbReference type="GO" id="GO:0007169">
    <property type="term" value="P:cell surface receptor protein tyrosine kinase signaling pathway"/>
    <property type="evidence" value="ECO:0007669"/>
    <property type="project" value="TreeGrafter"/>
</dbReference>
<dbReference type="InterPro" id="IPR013783">
    <property type="entry name" value="Ig-like_fold"/>
</dbReference>
<feature type="non-terminal residue" evidence="17">
    <location>
        <position position="1"/>
    </location>
</feature>
<dbReference type="EMBL" id="VSWD01000008">
    <property type="protein sequence ID" value="KAK3094343.1"/>
    <property type="molecule type" value="Genomic_DNA"/>
</dbReference>
<reference evidence="17" key="1">
    <citation type="submission" date="2019-08" db="EMBL/GenBank/DDBJ databases">
        <title>The improved chromosome-level genome for the pearl oyster Pinctada fucata martensii using PacBio sequencing and Hi-C.</title>
        <authorList>
            <person name="Zheng Z."/>
        </authorList>
    </citation>
    <scope>NUCLEOTIDE SEQUENCE</scope>
    <source>
        <strain evidence="17">ZZ-2019</strain>
        <tissue evidence="17">Adductor muscle</tissue>
    </source>
</reference>
<dbReference type="SUPFAM" id="SSF49265">
    <property type="entry name" value="Fibronectin type III"/>
    <property type="match status" value="1"/>
</dbReference>
<evidence type="ECO:0000256" key="7">
    <source>
        <dbReference type="ARBA" id="ARBA00022989"/>
    </source>
</evidence>
<keyword evidence="4 14" id="KW-0812">Transmembrane</keyword>
<dbReference type="InterPro" id="IPR017441">
    <property type="entry name" value="Protein_kinase_ATP_BS"/>
</dbReference>
<dbReference type="PROSITE" id="PS00109">
    <property type="entry name" value="PROTEIN_KINASE_TYR"/>
    <property type="match status" value="1"/>
</dbReference>
<dbReference type="SMART" id="SM00219">
    <property type="entry name" value="TyrKc"/>
    <property type="match status" value="1"/>
</dbReference>
<evidence type="ECO:0000256" key="9">
    <source>
        <dbReference type="ARBA" id="ARBA00023170"/>
    </source>
</evidence>
<dbReference type="GO" id="GO:0005524">
    <property type="term" value="F:ATP binding"/>
    <property type="evidence" value="ECO:0007669"/>
    <property type="project" value="UniProtKB-UniRule"/>
</dbReference>
<evidence type="ECO:0000256" key="3">
    <source>
        <dbReference type="ARBA" id="ARBA00022679"/>
    </source>
</evidence>
<proteinExistence type="predicted"/>
<dbReference type="PROSITE" id="PS50011">
    <property type="entry name" value="PROTEIN_KINASE_DOM"/>
    <property type="match status" value="1"/>
</dbReference>
<organism evidence="17 18">
    <name type="scientific">Pinctada imbricata</name>
    <name type="common">Atlantic pearl-oyster</name>
    <name type="synonym">Pinctada martensii</name>
    <dbReference type="NCBI Taxonomy" id="66713"/>
    <lineage>
        <taxon>Eukaryota</taxon>
        <taxon>Metazoa</taxon>
        <taxon>Spiralia</taxon>
        <taxon>Lophotrochozoa</taxon>
        <taxon>Mollusca</taxon>
        <taxon>Bivalvia</taxon>
        <taxon>Autobranchia</taxon>
        <taxon>Pteriomorphia</taxon>
        <taxon>Pterioida</taxon>
        <taxon>Pterioidea</taxon>
        <taxon>Pteriidae</taxon>
        <taxon>Pinctada</taxon>
    </lineage>
</organism>
<evidence type="ECO:0000256" key="8">
    <source>
        <dbReference type="ARBA" id="ARBA00023136"/>
    </source>
</evidence>
<dbReference type="AlphaFoldDB" id="A0AA88XYL4"/>
<evidence type="ECO:0000259" key="16">
    <source>
        <dbReference type="PROSITE" id="PS50853"/>
    </source>
</evidence>
<feature type="binding site" evidence="12">
    <location>
        <position position="317"/>
    </location>
    <ligand>
        <name>ATP</name>
        <dbReference type="ChEBI" id="CHEBI:30616"/>
    </ligand>
</feature>
<dbReference type="GO" id="GO:0005886">
    <property type="term" value="C:plasma membrane"/>
    <property type="evidence" value="ECO:0007669"/>
    <property type="project" value="TreeGrafter"/>
</dbReference>
<feature type="region of interest" description="Disordered" evidence="13">
    <location>
        <begin position="390"/>
        <end position="417"/>
    </location>
</feature>
<keyword evidence="10" id="KW-0325">Glycoprotein</keyword>
<dbReference type="CDD" id="cd00063">
    <property type="entry name" value="FN3"/>
    <property type="match status" value="1"/>
</dbReference>
<keyword evidence="12" id="KW-0067">ATP-binding</keyword>
<dbReference type="Gene3D" id="2.60.40.10">
    <property type="entry name" value="Immunoglobulins"/>
    <property type="match status" value="1"/>
</dbReference>
<dbReference type="InterPro" id="IPR036116">
    <property type="entry name" value="FN3_sf"/>
</dbReference>
<evidence type="ECO:0000256" key="2">
    <source>
        <dbReference type="ARBA" id="ARBA00011902"/>
    </source>
</evidence>
<dbReference type="SUPFAM" id="SSF56112">
    <property type="entry name" value="Protein kinase-like (PK-like)"/>
    <property type="match status" value="1"/>
</dbReference>
<evidence type="ECO:0000256" key="12">
    <source>
        <dbReference type="PROSITE-ProRule" id="PRU10141"/>
    </source>
</evidence>
<evidence type="ECO:0000256" key="14">
    <source>
        <dbReference type="SAM" id="Phobius"/>
    </source>
</evidence>
<keyword evidence="8 14" id="KW-0472">Membrane</keyword>
<protein>
    <recommendedName>
        <fullName evidence="2">receptor protein-tyrosine kinase</fullName>
        <ecNumber evidence="2">2.7.10.1</ecNumber>
    </recommendedName>
</protein>
<dbReference type="CDD" id="cd00192">
    <property type="entry name" value="PTKc"/>
    <property type="match status" value="1"/>
</dbReference>
<evidence type="ECO:0000256" key="10">
    <source>
        <dbReference type="ARBA" id="ARBA00023180"/>
    </source>
</evidence>
<evidence type="ECO:0000256" key="5">
    <source>
        <dbReference type="ARBA" id="ARBA00022737"/>
    </source>
</evidence>
<dbReference type="InterPro" id="IPR020635">
    <property type="entry name" value="Tyr_kinase_cat_dom"/>
</dbReference>
<feature type="transmembrane region" description="Helical" evidence="14">
    <location>
        <begin position="212"/>
        <end position="233"/>
    </location>
</feature>
<dbReference type="GO" id="GO:0004714">
    <property type="term" value="F:transmembrane receptor protein tyrosine kinase activity"/>
    <property type="evidence" value="ECO:0007669"/>
    <property type="project" value="UniProtKB-EC"/>
</dbReference>
<evidence type="ECO:0000256" key="13">
    <source>
        <dbReference type="SAM" id="MobiDB-lite"/>
    </source>
</evidence>
<dbReference type="InterPro" id="IPR011009">
    <property type="entry name" value="Kinase-like_dom_sf"/>
</dbReference>
<feature type="domain" description="Protein kinase" evidence="15">
    <location>
        <begin position="285"/>
        <end position="612"/>
    </location>
</feature>
<evidence type="ECO:0000313" key="18">
    <source>
        <dbReference type="Proteomes" id="UP001186944"/>
    </source>
</evidence>
<dbReference type="InterPro" id="IPR050122">
    <property type="entry name" value="RTK"/>
</dbReference>
<dbReference type="InterPro" id="IPR008266">
    <property type="entry name" value="Tyr_kinase_AS"/>
</dbReference>
<feature type="domain" description="Fibronectin type-III" evidence="16">
    <location>
        <begin position="65"/>
        <end position="172"/>
    </location>
</feature>
<evidence type="ECO:0000256" key="6">
    <source>
        <dbReference type="ARBA" id="ARBA00022777"/>
    </source>
</evidence>
<keyword evidence="18" id="KW-1185">Reference proteome</keyword>
<dbReference type="EC" id="2.7.10.1" evidence="2"/>
<dbReference type="Gene3D" id="3.30.200.20">
    <property type="entry name" value="Phosphorylase Kinase, domain 1"/>
    <property type="match status" value="1"/>
</dbReference>
<evidence type="ECO:0000256" key="1">
    <source>
        <dbReference type="ARBA" id="ARBA00004167"/>
    </source>
</evidence>
<evidence type="ECO:0000313" key="17">
    <source>
        <dbReference type="EMBL" id="KAK3094343.1"/>
    </source>
</evidence>
<dbReference type="InterPro" id="IPR001245">
    <property type="entry name" value="Ser-Thr/Tyr_kinase_cat_dom"/>
</dbReference>
<keyword evidence="9" id="KW-0675">Receptor</keyword>
<dbReference type="Proteomes" id="UP001186944">
    <property type="component" value="Unassembled WGS sequence"/>
</dbReference>
<keyword evidence="12" id="KW-0547">Nucleotide-binding</keyword>
<evidence type="ECO:0000259" key="15">
    <source>
        <dbReference type="PROSITE" id="PS50011"/>
    </source>
</evidence>
<keyword evidence="5" id="KW-0677">Repeat</keyword>
<dbReference type="Gene3D" id="1.10.510.10">
    <property type="entry name" value="Transferase(Phosphotransferase) domain 1"/>
    <property type="match status" value="1"/>
</dbReference>
<dbReference type="Pfam" id="PF00041">
    <property type="entry name" value="fn3"/>
    <property type="match status" value="1"/>
</dbReference>
<dbReference type="PANTHER" id="PTHR24416:SF620">
    <property type="entry name" value="TYROSINE-PROTEIN KINASE RECEPTOR TORSO"/>
    <property type="match status" value="1"/>
</dbReference>
<dbReference type="PROSITE" id="PS00107">
    <property type="entry name" value="PROTEIN_KINASE_ATP"/>
    <property type="match status" value="1"/>
</dbReference>
<dbReference type="InterPro" id="IPR003961">
    <property type="entry name" value="FN3_dom"/>
</dbReference>
<sequence>QTSYWINDLQFRCNYSLKLEPFGGPYLTYGGNYTQIHFMTLDCLNATDYNYSVCAPENVTNITYQIDDLYTKNFSKFGDITIGWNPPKHVRVGNEIRQYRVKWQKDVPYDNYHHLKFLEPHKGDDTIPGNESQLTIEGIHWFNTYHLEIVALSEGGVGAPAVQMISFGKLSFIGFIQLREQCQRRQFYPDSKFKVNGMARSTIERDGQRNTYLISIVTSICVVMLAFIVVFCLRWRREKLQRNIQTFRERSVREEEFNPIYRCSQNSSTCCQPLLDEHEIDFFKLDLKETIGEGAFGKVLKAEYTTPSSDHITVAVKMLKDFADRNEQRNLMSEIEAMKQLGNHPNIVSMIGYCTRGPELCLLMDYCPLGDLRKYLLSCRHKTVLIASRTQKPSSDSGISRNSQTCEDTAAPSFTDNSGLTQVGSIYSSQNSTDTRLSTASSDADDVFLLETTLLSYARQIAMGMEYLSSKNFIHRDLATRNILMYDNKRLKISDFGLTRYVYETNMYQPTSARKLPYKWMAIESIFDQIFTIKSDIWSFGIVLWEIVTLGGSPYPGIPNEDLFNLLMDGYRMEKPENCSQELYKLMLATWHPQPTCRPNFTELRQKLESMLELTKSYINLSVSVSQDYYQNDTSSIPEDSIEDEEGVANVEPHSPTEILPPMEDTNNQRHNVTVEVDYHLDTDQPSLTECSIDTSCKMCISPVSRSRGNNNYLPVTGTSDDINLSSALIPDSSHRLDRDSIVSHQDLRNYNEHNTT</sequence>
<gene>
    <name evidence="17" type="ORF">FSP39_000581</name>
</gene>
<keyword evidence="3" id="KW-0808">Transferase</keyword>